<evidence type="ECO:0000313" key="2">
    <source>
        <dbReference type="Proteomes" id="UP000194885"/>
    </source>
</evidence>
<name>A0A242AMP6_ENTFC</name>
<dbReference type="Proteomes" id="UP000194885">
    <property type="component" value="Unassembled WGS sequence"/>
</dbReference>
<feature type="non-terminal residue" evidence="1">
    <location>
        <position position="1"/>
    </location>
</feature>
<organism evidence="1 2">
    <name type="scientific">Enterococcus faecium</name>
    <name type="common">Streptococcus faecium</name>
    <dbReference type="NCBI Taxonomy" id="1352"/>
    <lineage>
        <taxon>Bacteria</taxon>
        <taxon>Bacillati</taxon>
        <taxon>Bacillota</taxon>
        <taxon>Bacilli</taxon>
        <taxon>Lactobacillales</taxon>
        <taxon>Enterococcaceae</taxon>
        <taxon>Enterococcus</taxon>
    </lineage>
</organism>
<gene>
    <name evidence="1" type="ORF">A5810_003139</name>
</gene>
<dbReference type="AlphaFoldDB" id="A0A242AMP6"/>
<evidence type="ECO:0000313" key="1">
    <source>
        <dbReference type="EMBL" id="OTN82330.1"/>
    </source>
</evidence>
<dbReference type="EMBL" id="NGKW01000029">
    <property type="protein sequence ID" value="OTN82330.1"/>
    <property type="molecule type" value="Genomic_DNA"/>
</dbReference>
<comment type="caution">
    <text evidence="1">The sequence shown here is derived from an EMBL/GenBank/DDBJ whole genome shotgun (WGS) entry which is preliminary data.</text>
</comment>
<accession>A0A242AMP6</accession>
<sequence>EDLNTKGMLRNHKLAKSISDVS</sequence>
<proteinExistence type="predicted"/>
<reference evidence="1 2" key="1">
    <citation type="submission" date="2017-05" db="EMBL/GenBank/DDBJ databases">
        <title>The Genome Sequence of Enterococcus faecium 7H8_DIV0219.</title>
        <authorList>
            <consortium name="The Broad Institute Genomics Platform"/>
            <consortium name="The Broad Institute Genomic Center for Infectious Diseases"/>
            <person name="Earl A."/>
            <person name="Manson A."/>
            <person name="Schwartman J."/>
            <person name="Gilmore M."/>
            <person name="Abouelleil A."/>
            <person name="Cao P."/>
            <person name="Chapman S."/>
            <person name="Cusick C."/>
            <person name="Shea T."/>
            <person name="Young S."/>
            <person name="Neafsey D."/>
            <person name="Nusbaum C."/>
            <person name="Birren B."/>
        </authorList>
    </citation>
    <scope>NUCLEOTIDE SEQUENCE [LARGE SCALE GENOMIC DNA]</scope>
    <source>
        <strain evidence="1 2">7H8_DIV0219</strain>
    </source>
</reference>
<protein>
    <submittedName>
        <fullName evidence="1">Uncharacterized protein</fullName>
    </submittedName>
</protein>